<dbReference type="GO" id="GO:0030435">
    <property type="term" value="P:sporulation resulting in formation of a cellular spore"/>
    <property type="evidence" value="ECO:0007669"/>
    <property type="project" value="UniProtKB-KW"/>
</dbReference>
<dbReference type="InterPro" id="IPR005081">
    <property type="entry name" value="SpoIIGA"/>
</dbReference>
<dbReference type="EC" id="3.4.23.-" evidence="1"/>
<comment type="similarity">
    <text evidence="1">Belongs to the peptidase U4 family.</text>
</comment>
<comment type="subcellular location">
    <subcellularLocation>
        <location evidence="1">Cell membrane</location>
    </subcellularLocation>
</comment>
<dbReference type="Pfam" id="PF03419">
    <property type="entry name" value="Peptidase_U4"/>
    <property type="match status" value="1"/>
</dbReference>
<dbReference type="GO" id="GO:0004190">
    <property type="term" value="F:aspartic-type endopeptidase activity"/>
    <property type="evidence" value="ECO:0007669"/>
    <property type="project" value="UniProtKB-KW"/>
</dbReference>
<evidence type="ECO:0000256" key="1">
    <source>
        <dbReference type="PIRNR" id="PIRNR018571"/>
    </source>
</evidence>
<feature type="transmembrane region" description="Helical" evidence="3">
    <location>
        <begin position="123"/>
        <end position="146"/>
    </location>
</feature>
<dbReference type="PIRSF" id="PIRSF018571">
    <property type="entry name" value="SpoIIGA"/>
    <property type="match status" value="1"/>
</dbReference>
<gene>
    <name evidence="4" type="ORF">E7512_10630</name>
</gene>
<feature type="transmembrane region" description="Helical" evidence="3">
    <location>
        <begin position="63"/>
        <end position="86"/>
    </location>
</feature>
<organism evidence="4 5">
    <name type="scientific">Faecalispora sporosphaeroides</name>
    <dbReference type="NCBI Taxonomy" id="1549"/>
    <lineage>
        <taxon>Bacteria</taxon>
        <taxon>Bacillati</taxon>
        <taxon>Bacillota</taxon>
        <taxon>Clostridia</taxon>
        <taxon>Eubacteriales</taxon>
        <taxon>Oscillospiraceae</taxon>
        <taxon>Faecalispora</taxon>
    </lineage>
</organism>
<dbReference type="EMBL" id="SVNY01000005">
    <property type="protein sequence ID" value="MBE6834008.1"/>
    <property type="molecule type" value="Genomic_DNA"/>
</dbReference>
<keyword evidence="1" id="KW-0378">Hydrolase</keyword>
<feature type="transmembrane region" description="Helical" evidence="3">
    <location>
        <begin position="38"/>
        <end position="57"/>
    </location>
</feature>
<keyword evidence="3" id="KW-1133">Transmembrane helix</keyword>
<name>A0A928KST1_9FIRM</name>
<feature type="transmembrane region" description="Helical" evidence="3">
    <location>
        <begin position="93"/>
        <end position="111"/>
    </location>
</feature>
<accession>A0A928KST1</accession>
<evidence type="ECO:0000256" key="3">
    <source>
        <dbReference type="SAM" id="Phobius"/>
    </source>
</evidence>
<proteinExistence type="inferred from homology"/>
<protein>
    <recommendedName>
        <fullName evidence="1">Sporulation sigma-E factor-processing peptidase</fullName>
        <ecNumber evidence="1">3.4.23.-</ecNumber>
    </recommendedName>
    <alternativeName>
        <fullName evidence="1">Membrane-associated aspartic protease</fullName>
    </alternativeName>
    <alternativeName>
        <fullName evidence="1">Stage II sporulation protein GA</fullName>
    </alternativeName>
</protein>
<dbReference type="RefSeq" id="WP_326840635.1">
    <property type="nucleotide sequence ID" value="NZ_JBKWRC010000004.1"/>
</dbReference>
<evidence type="ECO:0000256" key="2">
    <source>
        <dbReference type="PIRSR" id="PIRSR018571-1"/>
    </source>
</evidence>
<keyword evidence="3" id="KW-0812">Transmembrane</keyword>
<feature type="transmembrane region" description="Helical" evidence="3">
    <location>
        <begin position="6"/>
        <end position="31"/>
    </location>
</feature>
<keyword evidence="1" id="KW-1003">Cell membrane</keyword>
<feature type="active site" evidence="2">
    <location>
        <position position="178"/>
    </location>
</feature>
<dbReference type="Proteomes" id="UP000754750">
    <property type="component" value="Unassembled WGS sequence"/>
</dbReference>
<dbReference type="GO" id="GO:0006508">
    <property type="term" value="P:proteolysis"/>
    <property type="evidence" value="ECO:0007669"/>
    <property type="project" value="UniProtKB-KW"/>
</dbReference>
<keyword evidence="1" id="KW-0749">Sporulation</keyword>
<dbReference type="GO" id="GO:0030436">
    <property type="term" value="P:asexual sporulation"/>
    <property type="evidence" value="ECO:0007669"/>
    <property type="project" value="InterPro"/>
</dbReference>
<comment type="caution">
    <text evidence="4">The sequence shown here is derived from an EMBL/GenBank/DDBJ whole genome shotgun (WGS) entry which is preliminary data.</text>
</comment>
<evidence type="ECO:0000313" key="4">
    <source>
        <dbReference type="EMBL" id="MBE6834008.1"/>
    </source>
</evidence>
<evidence type="ECO:0000313" key="5">
    <source>
        <dbReference type="Proteomes" id="UP000754750"/>
    </source>
</evidence>
<keyword evidence="1 3" id="KW-0472">Membrane</keyword>
<reference evidence="4" key="1">
    <citation type="submission" date="2019-04" db="EMBL/GenBank/DDBJ databases">
        <title>Evolution of Biomass-Degrading Anaerobic Consortia Revealed by Metagenomics.</title>
        <authorList>
            <person name="Peng X."/>
        </authorList>
    </citation>
    <scope>NUCLEOTIDE SEQUENCE</scope>
    <source>
        <strain evidence="4">SIG551</strain>
    </source>
</reference>
<dbReference type="AlphaFoldDB" id="A0A928KST1"/>
<comment type="function">
    <text evidence="1">Probable aspartic protease that is responsible for the proteolytic cleavage of the RNA polymerase sigma E factor (SigE/spoIIGB) to yield the active peptide in the mother cell during sporulation. Responds to a signal from the forespore that is triggered by the extracellular signal protein SpoIIR.</text>
</comment>
<sequence>MKQIIYVDVLVAVNLFVNYFLLLTVAGFFHISASRLRMVLGAAIGAIGSLVILLPSLPPPVSFLIKLVLSVFIVVTAFGAPSLLFFLRTVGGFYLTSFGFAGAMLALWYLAAPSGMIIKNSVLYFDISPLMLLALTVVCYAGVTLLNRLTGQRQPAALFCFVTVCAQGKSVRLTTKIDTGNSLKEPFSGYPVIVAEYRCVQELVPPAVRSYLFVAAGEKREEVQPGLRLVPFRAVGGEGILPAFRPDCIEIQTAKERIAVQEVYLAVSAQKLGTTGFSALLNPELITQGKRIAGKEKSL</sequence>
<keyword evidence="1" id="KW-0645">Protease</keyword>
<keyword evidence="1" id="KW-0064">Aspartyl protease</keyword>
<dbReference type="GO" id="GO:0005886">
    <property type="term" value="C:plasma membrane"/>
    <property type="evidence" value="ECO:0007669"/>
    <property type="project" value="UniProtKB-SubCell"/>
</dbReference>